<evidence type="ECO:0000313" key="3">
    <source>
        <dbReference type="Proteomes" id="UP000533207"/>
    </source>
</evidence>
<sequence length="38" mass="4800">MVKIKQEEQKERHQQKIARYQREVGPKKQKKQENQHKR</sequence>
<dbReference type="AlphaFoldDB" id="A0A7J9PER8"/>
<reference evidence="2 3" key="1">
    <citation type="submission" date="2020-07" db="EMBL/GenBank/DDBJ databases">
        <title>Genomic Encyclopedia of Type Strains, Phase IV (KMG-V): Genome sequencing to study the core and pangenomes of soil and plant-associated prokaryotes.</title>
        <authorList>
            <person name="Whitman W."/>
        </authorList>
    </citation>
    <scope>NUCLEOTIDE SEQUENCE [LARGE SCALE GENOMIC DNA]</scope>
    <source>
        <strain evidence="2 3">C8</strain>
    </source>
</reference>
<gene>
    <name evidence="2" type="ORF">HNP90_000631</name>
</gene>
<name>A0A7J9PER8_METMI</name>
<dbReference type="EMBL" id="JACDUL010000002">
    <property type="protein sequence ID" value="MBA2861752.1"/>
    <property type="molecule type" value="Genomic_DNA"/>
</dbReference>
<evidence type="ECO:0000256" key="1">
    <source>
        <dbReference type="SAM" id="MobiDB-lite"/>
    </source>
</evidence>
<dbReference type="Proteomes" id="UP000533207">
    <property type="component" value="Unassembled WGS sequence"/>
</dbReference>
<proteinExistence type="predicted"/>
<protein>
    <submittedName>
        <fullName evidence="2">Uncharacterized protein</fullName>
    </submittedName>
</protein>
<accession>A0A7J9PER8</accession>
<evidence type="ECO:0000313" key="2">
    <source>
        <dbReference type="EMBL" id="MBA2861752.1"/>
    </source>
</evidence>
<organism evidence="2 3">
    <name type="scientific">Methanococcus maripaludis</name>
    <name type="common">Methanococcus deltae</name>
    <dbReference type="NCBI Taxonomy" id="39152"/>
    <lineage>
        <taxon>Archaea</taxon>
        <taxon>Methanobacteriati</taxon>
        <taxon>Methanobacteriota</taxon>
        <taxon>Methanomada group</taxon>
        <taxon>Methanococci</taxon>
        <taxon>Methanococcales</taxon>
        <taxon>Methanococcaceae</taxon>
        <taxon>Methanococcus</taxon>
    </lineage>
</organism>
<comment type="caution">
    <text evidence="2">The sequence shown here is derived from an EMBL/GenBank/DDBJ whole genome shotgun (WGS) entry which is preliminary data.</text>
</comment>
<feature type="region of interest" description="Disordered" evidence="1">
    <location>
        <begin position="1"/>
        <end position="38"/>
    </location>
</feature>